<dbReference type="Pfam" id="PF13511">
    <property type="entry name" value="DUF4124"/>
    <property type="match status" value="1"/>
</dbReference>
<sequence length="149" mass="16153">MHRMILAGSLLLALAAPVSAQVYKWVDAEGITHFGSQPPQGQAATAVDTAAAPPKPAAQVPSPGSLPKLDSQMEDDEQGAIDAKVKEEVAAREAERKRYCDAVRTNLAQLQNNPRVQVNIDGQVRRLREDERQSRIAESQKAIAENCSK</sequence>
<reference evidence="5" key="1">
    <citation type="submission" date="2016-10" db="EMBL/GenBank/DDBJ databases">
        <authorList>
            <person name="Varghese N."/>
            <person name="Submissions S."/>
        </authorList>
    </citation>
    <scope>NUCLEOTIDE SEQUENCE [LARGE SCALE GENOMIC DNA]</scope>
    <source>
        <strain evidence="5">NRRL B-59562</strain>
    </source>
</reference>
<evidence type="ECO:0000256" key="1">
    <source>
        <dbReference type="SAM" id="MobiDB-lite"/>
    </source>
</evidence>
<evidence type="ECO:0000313" key="4">
    <source>
        <dbReference type="EMBL" id="SDW04809.1"/>
    </source>
</evidence>
<dbReference type="Proteomes" id="UP000243778">
    <property type="component" value="Unassembled WGS sequence"/>
</dbReference>
<dbReference type="AlphaFoldDB" id="A0A1H2QEI2"/>
<dbReference type="RefSeq" id="WP_090223541.1">
    <property type="nucleotide sequence ID" value="NZ_DALYZG010000058.1"/>
</dbReference>
<evidence type="ECO:0000259" key="3">
    <source>
        <dbReference type="Pfam" id="PF13511"/>
    </source>
</evidence>
<feature type="domain" description="DUF4124" evidence="3">
    <location>
        <begin position="10"/>
        <end position="62"/>
    </location>
</feature>
<feature type="region of interest" description="Disordered" evidence="1">
    <location>
        <begin position="36"/>
        <end position="80"/>
    </location>
</feature>
<dbReference type="InterPro" id="IPR025392">
    <property type="entry name" value="DUF4124"/>
</dbReference>
<organism evidence="4 5">
    <name type="scientific">Pseudomonas kuykendallii</name>
    <dbReference type="NCBI Taxonomy" id="1007099"/>
    <lineage>
        <taxon>Bacteria</taxon>
        <taxon>Pseudomonadati</taxon>
        <taxon>Pseudomonadota</taxon>
        <taxon>Gammaproteobacteria</taxon>
        <taxon>Pseudomonadales</taxon>
        <taxon>Pseudomonadaceae</taxon>
        <taxon>Pseudomonas</taxon>
    </lineage>
</organism>
<accession>A0A1H2QEI2</accession>
<evidence type="ECO:0000313" key="5">
    <source>
        <dbReference type="Proteomes" id="UP000243778"/>
    </source>
</evidence>
<feature type="signal peptide" evidence="2">
    <location>
        <begin position="1"/>
        <end position="20"/>
    </location>
</feature>
<keyword evidence="2" id="KW-0732">Signal</keyword>
<feature type="compositionally biased region" description="Low complexity" evidence="1">
    <location>
        <begin position="42"/>
        <end position="61"/>
    </location>
</feature>
<feature type="chain" id="PRO_5017467357" description="DUF4124 domain-containing protein" evidence="2">
    <location>
        <begin position="21"/>
        <end position="149"/>
    </location>
</feature>
<dbReference type="OrthoDB" id="7068596at2"/>
<gene>
    <name evidence="4" type="ORF">SAMN05216287_0005</name>
</gene>
<proteinExistence type="predicted"/>
<dbReference type="EMBL" id="FNNU01000001">
    <property type="protein sequence ID" value="SDW04809.1"/>
    <property type="molecule type" value="Genomic_DNA"/>
</dbReference>
<feature type="region of interest" description="Disordered" evidence="1">
    <location>
        <begin position="127"/>
        <end position="149"/>
    </location>
</feature>
<dbReference type="STRING" id="1007099.SAMN05216287_0005"/>
<keyword evidence="5" id="KW-1185">Reference proteome</keyword>
<protein>
    <recommendedName>
        <fullName evidence="3">DUF4124 domain-containing protein</fullName>
    </recommendedName>
</protein>
<evidence type="ECO:0000256" key="2">
    <source>
        <dbReference type="SAM" id="SignalP"/>
    </source>
</evidence>
<name>A0A1H2QEI2_9PSED</name>